<accession>A0AAV4K0E9</accession>
<proteinExistence type="predicted"/>
<sequence length="61" mass="7021">VPTMEQTDFILFGKDENGRRPAAISILGTRAFDLDIDYEIAEYHNRRIKVRVDIKSVILSL</sequence>
<feature type="non-terminal residue" evidence="1">
    <location>
        <position position="1"/>
    </location>
</feature>
<gene>
    <name evidence="1" type="ORF">ElyMa_007060600</name>
</gene>
<evidence type="ECO:0000313" key="2">
    <source>
        <dbReference type="Proteomes" id="UP000762676"/>
    </source>
</evidence>
<dbReference type="Proteomes" id="UP000762676">
    <property type="component" value="Unassembled WGS sequence"/>
</dbReference>
<protein>
    <submittedName>
        <fullName evidence="1">Uncharacterized protein</fullName>
    </submittedName>
</protein>
<keyword evidence="2" id="KW-1185">Reference proteome</keyword>
<dbReference type="EMBL" id="BMAT01014140">
    <property type="protein sequence ID" value="GFS26652.1"/>
    <property type="molecule type" value="Genomic_DNA"/>
</dbReference>
<dbReference type="AlphaFoldDB" id="A0AAV4K0E9"/>
<evidence type="ECO:0000313" key="1">
    <source>
        <dbReference type="EMBL" id="GFS26652.1"/>
    </source>
</evidence>
<comment type="caution">
    <text evidence="1">The sequence shown here is derived from an EMBL/GenBank/DDBJ whole genome shotgun (WGS) entry which is preliminary data.</text>
</comment>
<organism evidence="1 2">
    <name type="scientific">Elysia marginata</name>
    <dbReference type="NCBI Taxonomy" id="1093978"/>
    <lineage>
        <taxon>Eukaryota</taxon>
        <taxon>Metazoa</taxon>
        <taxon>Spiralia</taxon>
        <taxon>Lophotrochozoa</taxon>
        <taxon>Mollusca</taxon>
        <taxon>Gastropoda</taxon>
        <taxon>Heterobranchia</taxon>
        <taxon>Euthyneura</taxon>
        <taxon>Panpulmonata</taxon>
        <taxon>Sacoglossa</taxon>
        <taxon>Placobranchoidea</taxon>
        <taxon>Plakobranchidae</taxon>
        <taxon>Elysia</taxon>
    </lineage>
</organism>
<reference evidence="1 2" key="1">
    <citation type="journal article" date="2021" name="Elife">
        <title>Chloroplast acquisition without the gene transfer in kleptoplastic sea slugs, Plakobranchus ocellatus.</title>
        <authorList>
            <person name="Maeda T."/>
            <person name="Takahashi S."/>
            <person name="Yoshida T."/>
            <person name="Shimamura S."/>
            <person name="Takaki Y."/>
            <person name="Nagai Y."/>
            <person name="Toyoda A."/>
            <person name="Suzuki Y."/>
            <person name="Arimoto A."/>
            <person name="Ishii H."/>
            <person name="Satoh N."/>
            <person name="Nishiyama T."/>
            <person name="Hasebe M."/>
            <person name="Maruyama T."/>
            <person name="Minagawa J."/>
            <person name="Obokata J."/>
            <person name="Shigenobu S."/>
        </authorList>
    </citation>
    <scope>NUCLEOTIDE SEQUENCE [LARGE SCALE GENOMIC DNA]</scope>
</reference>
<name>A0AAV4K0E9_9GAST</name>